<dbReference type="Proteomes" id="UP000030669">
    <property type="component" value="Unassembled WGS sequence"/>
</dbReference>
<dbReference type="HOGENOM" id="CLU_030900_0_0_1"/>
<dbReference type="InterPro" id="IPR036322">
    <property type="entry name" value="WD40_repeat_dom_sf"/>
</dbReference>
<dbReference type="EMBL" id="KB469303">
    <property type="protein sequence ID" value="EPQ54415.1"/>
    <property type="molecule type" value="Genomic_DNA"/>
</dbReference>
<dbReference type="OrthoDB" id="4869960at2759"/>
<dbReference type="Gene3D" id="2.130.10.10">
    <property type="entry name" value="YVTN repeat-like/Quinoprotein amine dehydrogenase"/>
    <property type="match status" value="2"/>
</dbReference>
<evidence type="ECO:0000256" key="2">
    <source>
        <dbReference type="ARBA" id="ARBA00022737"/>
    </source>
</evidence>
<dbReference type="eggNOG" id="KOG4227">
    <property type="taxonomic scope" value="Eukaryota"/>
</dbReference>
<evidence type="ECO:0000313" key="3">
    <source>
        <dbReference type="EMBL" id="EPQ54415.1"/>
    </source>
</evidence>
<evidence type="ECO:0000313" key="4">
    <source>
        <dbReference type="Proteomes" id="UP000030669"/>
    </source>
</evidence>
<dbReference type="InterPro" id="IPR001680">
    <property type="entry name" value="WD40_rpt"/>
</dbReference>
<accession>S7RJ97</accession>
<proteinExistence type="predicted"/>
<sequence>MTPSVSFHGPTANVFTVAFSAHNRYLFAGDTDDKIYKYDLSELPGLCSTKSGFTEPCIRQDSLRSVSCHPWQDEVFLSASEDGTVVLHDGRDNRSLTRAAATLLNDSEFSDVKWHPGMEHIFATGDTRGRVCLRDTRMAFGPLSQRHKNGIVYTYNTTVAKGNRCSRPEVGSIAFDSEGKRDLLALPGKSTVHLPNETHAFSQHYLPTMYSVTDENPIAICSSTVTPEQQRTTPDTRTYENSCTIKHASFGNMGTRGDNYYATGSDDFRAYAWKIPEVVQLHHMREEIKFEHWEMQSGDHPPAFADYASKNIYIPAELSSPFTRLCGHKSIVNSAVIHPQMPVVLTAGIERDIILHSATSTSPSFEDLDETDTFVRPL</sequence>
<keyword evidence="2" id="KW-0677">Repeat</keyword>
<dbReference type="InterPro" id="IPR045151">
    <property type="entry name" value="DCAF8"/>
</dbReference>
<dbReference type="GO" id="GO:0005737">
    <property type="term" value="C:cytoplasm"/>
    <property type="evidence" value="ECO:0007669"/>
    <property type="project" value="TreeGrafter"/>
</dbReference>
<dbReference type="PANTHER" id="PTHR15574">
    <property type="entry name" value="WD REPEAT DOMAIN-CONTAINING FAMILY"/>
    <property type="match status" value="1"/>
</dbReference>
<organism evidence="3 4">
    <name type="scientific">Gloeophyllum trabeum (strain ATCC 11539 / FP-39264 / Madison 617)</name>
    <name type="common">Brown rot fungus</name>
    <dbReference type="NCBI Taxonomy" id="670483"/>
    <lineage>
        <taxon>Eukaryota</taxon>
        <taxon>Fungi</taxon>
        <taxon>Dikarya</taxon>
        <taxon>Basidiomycota</taxon>
        <taxon>Agaricomycotina</taxon>
        <taxon>Agaricomycetes</taxon>
        <taxon>Gloeophyllales</taxon>
        <taxon>Gloeophyllaceae</taxon>
        <taxon>Gloeophyllum</taxon>
    </lineage>
</organism>
<dbReference type="InterPro" id="IPR015943">
    <property type="entry name" value="WD40/YVTN_repeat-like_dom_sf"/>
</dbReference>
<dbReference type="PANTHER" id="PTHR15574:SF40">
    <property type="entry name" value="WD AND TETRATRICOPEPTIDE REPEATS PROTEIN 1"/>
    <property type="match status" value="1"/>
</dbReference>
<reference evidence="3 4" key="1">
    <citation type="journal article" date="2012" name="Science">
        <title>The Paleozoic origin of enzymatic lignin decomposition reconstructed from 31 fungal genomes.</title>
        <authorList>
            <person name="Floudas D."/>
            <person name="Binder M."/>
            <person name="Riley R."/>
            <person name="Barry K."/>
            <person name="Blanchette R.A."/>
            <person name="Henrissat B."/>
            <person name="Martinez A.T."/>
            <person name="Otillar R."/>
            <person name="Spatafora J.W."/>
            <person name="Yadav J.S."/>
            <person name="Aerts A."/>
            <person name="Benoit I."/>
            <person name="Boyd A."/>
            <person name="Carlson A."/>
            <person name="Copeland A."/>
            <person name="Coutinho P.M."/>
            <person name="de Vries R.P."/>
            <person name="Ferreira P."/>
            <person name="Findley K."/>
            <person name="Foster B."/>
            <person name="Gaskell J."/>
            <person name="Glotzer D."/>
            <person name="Gorecki P."/>
            <person name="Heitman J."/>
            <person name="Hesse C."/>
            <person name="Hori C."/>
            <person name="Igarashi K."/>
            <person name="Jurgens J.A."/>
            <person name="Kallen N."/>
            <person name="Kersten P."/>
            <person name="Kohler A."/>
            <person name="Kuees U."/>
            <person name="Kumar T.K.A."/>
            <person name="Kuo A."/>
            <person name="LaButti K."/>
            <person name="Larrondo L.F."/>
            <person name="Lindquist E."/>
            <person name="Ling A."/>
            <person name="Lombard V."/>
            <person name="Lucas S."/>
            <person name="Lundell T."/>
            <person name="Martin R."/>
            <person name="McLaughlin D.J."/>
            <person name="Morgenstern I."/>
            <person name="Morin E."/>
            <person name="Murat C."/>
            <person name="Nagy L.G."/>
            <person name="Nolan M."/>
            <person name="Ohm R.A."/>
            <person name="Patyshakuliyeva A."/>
            <person name="Rokas A."/>
            <person name="Ruiz-Duenas F.J."/>
            <person name="Sabat G."/>
            <person name="Salamov A."/>
            <person name="Samejima M."/>
            <person name="Schmutz J."/>
            <person name="Slot J.C."/>
            <person name="St John F."/>
            <person name="Stenlid J."/>
            <person name="Sun H."/>
            <person name="Sun S."/>
            <person name="Syed K."/>
            <person name="Tsang A."/>
            <person name="Wiebenga A."/>
            <person name="Young D."/>
            <person name="Pisabarro A."/>
            <person name="Eastwood D.C."/>
            <person name="Martin F."/>
            <person name="Cullen D."/>
            <person name="Grigoriev I.V."/>
            <person name="Hibbett D.S."/>
        </authorList>
    </citation>
    <scope>NUCLEOTIDE SEQUENCE [LARGE SCALE GENOMIC DNA]</scope>
    <source>
        <strain evidence="3 4">ATCC 11539</strain>
    </source>
</reference>
<protein>
    <submittedName>
        <fullName evidence="3">WD40 repeat-like protein</fullName>
    </submittedName>
</protein>
<evidence type="ECO:0000256" key="1">
    <source>
        <dbReference type="ARBA" id="ARBA00022574"/>
    </source>
</evidence>
<dbReference type="AlphaFoldDB" id="S7RJ97"/>
<dbReference type="RefSeq" id="XP_007866726.1">
    <property type="nucleotide sequence ID" value="XM_007868535.1"/>
</dbReference>
<keyword evidence="1" id="KW-0853">WD repeat</keyword>
<dbReference type="SUPFAM" id="SSF50978">
    <property type="entry name" value="WD40 repeat-like"/>
    <property type="match status" value="1"/>
</dbReference>
<dbReference type="Pfam" id="PF00400">
    <property type="entry name" value="WD40"/>
    <property type="match status" value="1"/>
</dbReference>
<dbReference type="OMA" id="GHRASRM"/>
<keyword evidence="4" id="KW-1185">Reference proteome</keyword>
<dbReference type="SMART" id="SM00320">
    <property type="entry name" value="WD40"/>
    <property type="match status" value="5"/>
</dbReference>
<feature type="non-terminal residue" evidence="3">
    <location>
        <position position="378"/>
    </location>
</feature>
<dbReference type="KEGG" id="gtr:GLOTRDRAFT_61495"/>
<dbReference type="GO" id="GO:0045717">
    <property type="term" value="P:negative regulation of fatty acid biosynthetic process"/>
    <property type="evidence" value="ECO:0007669"/>
    <property type="project" value="TreeGrafter"/>
</dbReference>
<name>S7RJ97_GLOTA</name>
<dbReference type="STRING" id="670483.S7RJ97"/>
<gene>
    <name evidence="3" type="ORF">GLOTRDRAFT_61495</name>
</gene>
<dbReference type="GO" id="GO:0080008">
    <property type="term" value="C:Cul4-RING E3 ubiquitin ligase complex"/>
    <property type="evidence" value="ECO:0007669"/>
    <property type="project" value="TreeGrafter"/>
</dbReference>
<dbReference type="GeneID" id="19307435"/>